<feature type="transmembrane region" description="Helical" evidence="9">
    <location>
        <begin position="180"/>
        <end position="198"/>
    </location>
</feature>
<evidence type="ECO:0000256" key="1">
    <source>
        <dbReference type="ARBA" id="ARBA00004651"/>
    </source>
</evidence>
<evidence type="ECO:0000256" key="2">
    <source>
        <dbReference type="ARBA" id="ARBA00022448"/>
    </source>
</evidence>
<dbReference type="Pfam" id="PF03609">
    <property type="entry name" value="EII-Sor"/>
    <property type="match status" value="1"/>
</dbReference>
<protein>
    <submittedName>
        <fullName evidence="10">PTS sorbose transporter subunit IIC</fullName>
    </submittedName>
</protein>
<dbReference type="Proteomes" id="UP000034085">
    <property type="component" value="Chromosome"/>
</dbReference>
<dbReference type="PROSITE" id="PS51106">
    <property type="entry name" value="PTS_EIIC_TYPE_4"/>
    <property type="match status" value="1"/>
</dbReference>
<evidence type="ECO:0000313" key="11">
    <source>
        <dbReference type="Proteomes" id="UP000034085"/>
    </source>
</evidence>
<evidence type="ECO:0000256" key="7">
    <source>
        <dbReference type="ARBA" id="ARBA00022989"/>
    </source>
</evidence>
<dbReference type="OrthoDB" id="3190125at2"/>
<keyword evidence="7 9" id="KW-1133">Transmembrane helix</keyword>
<dbReference type="KEGG" id="cama:F384_01310"/>
<gene>
    <name evidence="10" type="ORF">F384_01310</name>
</gene>
<keyword evidence="4" id="KW-0762">Sugar transport</keyword>
<keyword evidence="3" id="KW-1003">Cell membrane</keyword>
<evidence type="ECO:0000256" key="9">
    <source>
        <dbReference type="SAM" id="Phobius"/>
    </source>
</evidence>
<feature type="transmembrane region" description="Helical" evidence="9">
    <location>
        <begin position="94"/>
        <end position="114"/>
    </location>
</feature>
<dbReference type="AlphaFoldDB" id="A0A0F6TSY3"/>
<accession>A0A0F6TSY3</accession>
<dbReference type="HOGENOM" id="CLU_069101_1_1_6"/>
<comment type="subcellular location">
    <subcellularLocation>
        <location evidence="1">Cell membrane</location>
        <topology evidence="1">Multi-pass membrane protein</topology>
    </subcellularLocation>
</comment>
<feature type="transmembrane region" description="Helical" evidence="9">
    <location>
        <begin position="154"/>
        <end position="174"/>
    </location>
</feature>
<organism evidence="10 11">
    <name type="scientific">Citrobacter amalonaticus Y19</name>
    <dbReference type="NCBI Taxonomy" id="1261127"/>
    <lineage>
        <taxon>Bacteria</taxon>
        <taxon>Pseudomonadati</taxon>
        <taxon>Pseudomonadota</taxon>
        <taxon>Gammaproteobacteria</taxon>
        <taxon>Enterobacterales</taxon>
        <taxon>Enterobacteriaceae</taxon>
        <taxon>Citrobacter</taxon>
    </lineage>
</organism>
<dbReference type="RefSeq" id="WP_046475978.1">
    <property type="nucleotide sequence ID" value="NZ_CP011132.1"/>
</dbReference>
<reference evidence="10 11" key="1">
    <citation type="journal article" date="2013" name="Appl. Microbiol. Biotechnol.">
        <title>Glycerol assimilation and production of 1,3-propanediol by Citrobacter amalonaticus Y19.</title>
        <authorList>
            <person name="Ainala S.K."/>
            <person name="Ashok S."/>
            <person name="Ko Y."/>
            <person name="Park S."/>
        </authorList>
    </citation>
    <scope>NUCLEOTIDE SEQUENCE [LARGE SCALE GENOMIC DNA]</scope>
    <source>
        <strain evidence="10 11">Y19</strain>
    </source>
</reference>
<dbReference type="EMBL" id="CP011132">
    <property type="protein sequence ID" value="AKE57876.1"/>
    <property type="molecule type" value="Genomic_DNA"/>
</dbReference>
<sequence length="260" mass="27026">MEHIAVWQIALLTLYSGLAIYDGNNTTLGLVKPSMAGFFAGLIMGDMTTGLIVGGTLNLLVLGVGNFGGASIPDYMTGAVLGTTFAIMSGQGAAFGATIAVPIGLLMVQLDILARFTNTFIHHKADALIEAGQVKAAARMNLLGQVPISLSRMLPVLLALILGATFVNDVVTWIPESIMNGLKVAGGVLPALGIAILLRYLPIKKNISFLILGFFLAAYLKVPVLGAALLGLAIALYVFNSEKQAAQPTESPANGAMGDE</sequence>
<name>A0A0F6TSY3_CITAM</name>
<dbReference type="PANTHER" id="PTHR32502:SF28">
    <property type="entry name" value="PHOSPHOTRANSFERASE SYSTEM SUGAR-SPECIFIC EIIC COMPONENT"/>
    <property type="match status" value="1"/>
</dbReference>
<proteinExistence type="predicted"/>
<dbReference type="InterPro" id="IPR004700">
    <property type="entry name" value="PTS_IIC_man"/>
</dbReference>
<evidence type="ECO:0000256" key="6">
    <source>
        <dbReference type="ARBA" id="ARBA00022692"/>
    </source>
</evidence>
<dbReference type="PANTHER" id="PTHR32502">
    <property type="entry name" value="N-ACETYLGALACTOSAMINE PERMEASE II COMPONENT-RELATED"/>
    <property type="match status" value="1"/>
</dbReference>
<evidence type="ECO:0000256" key="4">
    <source>
        <dbReference type="ARBA" id="ARBA00022597"/>
    </source>
</evidence>
<dbReference type="GO" id="GO:0005886">
    <property type="term" value="C:plasma membrane"/>
    <property type="evidence" value="ECO:0007669"/>
    <property type="project" value="UniProtKB-SubCell"/>
</dbReference>
<keyword evidence="5" id="KW-0598">Phosphotransferase system</keyword>
<keyword evidence="2" id="KW-0813">Transport</keyword>
<feature type="transmembrane region" description="Helical" evidence="9">
    <location>
        <begin position="210"/>
        <end position="239"/>
    </location>
</feature>
<dbReference type="GO" id="GO:0009401">
    <property type="term" value="P:phosphoenolpyruvate-dependent sugar phosphotransferase system"/>
    <property type="evidence" value="ECO:0007669"/>
    <property type="project" value="UniProtKB-KW"/>
</dbReference>
<keyword evidence="8 9" id="KW-0472">Membrane</keyword>
<evidence type="ECO:0000256" key="8">
    <source>
        <dbReference type="ARBA" id="ARBA00023136"/>
    </source>
</evidence>
<dbReference type="InterPro" id="IPR050303">
    <property type="entry name" value="GatZ_KbaZ_carbometab"/>
</dbReference>
<evidence type="ECO:0000313" key="10">
    <source>
        <dbReference type="EMBL" id="AKE57876.1"/>
    </source>
</evidence>
<evidence type="ECO:0000256" key="5">
    <source>
        <dbReference type="ARBA" id="ARBA00022683"/>
    </source>
</evidence>
<keyword evidence="6 9" id="KW-0812">Transmembrane</keyword>
<evidence type="ECO:0000256" key="3">
    <source>
        <dbReference type="ARBA" id="ARBA00022475"/>
    </source>
</evidence>
<dbReference type="PATRIC" id="fig|1261127.3.peg.265"/>
<feature type="transmembrane region" description="Helical" evidence="9">
    <location>
        <begin position="35"/>
        <end position="60"/>
    </location>
</feature>